<dbReference type="InterPro" id="IPR036873">
    <property type="entry name" value="Rhodanese-like_dom_sf"/>
</dbReference>
<gene>
    <name evidence="3" type="ORF">D1Z90_02335</name>
</gene>
<dbReference type="Pfam" id="PF00581">
    <property type="entry name" value="Rhodanese"/>
    <property type="match status" value="1"/>
</dbReference>
<dbReference type="PANTHER" id="PTHR43031:SF18">
    <property type="entry name" value="RHODANESE-RELATED SULFURTRANSFERASES"/>
    <property type="match status" value="1"/>
</dbReference>
<evidence type="ECO:0000256" key="1">
    <source>
        <dbReference type="SAM" id="Phobius"/>
    </source>
</evidence>
<keyword evidence="4" id="KW-1185">Reference proteome</keyword>
<dbReference type="InterPro" id="IPR050229">
    <property type="entry name" value="GlpE_sulfurtransferase"/>
</dbReference>
<feature type="domain" description="Rhodanese" evidence="2">
    <location>
        <begin position="50"/>
        <end position="141"/>
    </location>
</feature>
<evidence type="ECO:0000313" key="4">
    <source>
        <dbReference type="Proteomes" id="UP000283255"/>
    </source>
</evidence>
<keyword evidence="1" id="KW-0812">Transmembrane</keyword>
<reference evidence="3 4" key="1">
    <citation type="submission" date="2018-09" db="EMBL/GenBank/DDBJ databases">
        <authorList>
            <person name="Wang F."/>
        </authorList>
    </citation>
    <scope>NUCLEOTIDE SEQUENCE [LARGE SCALE GENOMIC DNA]</scope>
    <source>
        <strain evidence="3 4">PLHSC7-2</strain>
    </source>
</reference>
<dbReference type="RefSeq" id="WP_119909111.1">
    <property type="nucleotide sequence ID" value="NZ_QZCH01000001.1"/>
</dbReference>
<dbReference type="PANTHER" id="PTHR43031">
    <property type="entry name" value="FAD-DEPENDENT OXIDOREDUCTASE"/>
    <property type="match status" value="1"/>
</dbReference>
<name>A0A418YKU1_9GAMM</name>
<dbReference type="OrthoDB" id="9808735at2"/>
<dbReference type="AlphaFoldDB" id="A0A418YKU1"/>
<comment type="caution">
    <text evidence="3">The sequence shown here is derived from an EMBL/GenBank/DDBJ whole genome shotgun (WGS) entry which is preliminary data.</text>
</comment>
<dbReference type="SMART" id="SM00450">
    <property type="entry name" value="RHOD"/>
    <property type="match status" value="1"/>
</dbReference>
<protein>
    <submittedName>
        <fullName evidence="3">Rhodanese-like domain-containing protein</fullName>
    </submittedName>
</protein>
<keyword evidence="1" id="KW-1133">Transmembrane helix</keyword>
<dbReference type="Proteomes" id="UP000283255">
    <property type="component" value="Unassembled WGS sequence"/>
</dbReference>
<organism evidence="3 4">
    <name type="scientific">Motilimonas pumila</name>
    <dbReference type="NCBI Taxonomy" id="2303987"/>
    <lineage>
        <taxon>Bacteria</taxon>
        <taxon>Pseudomonadati</taxon>
        <taxon>Pseudomonadota</taxon>
        <taxon>Gammaproteobacteria</taxon>
        <taxon>Alteromonadales</taxon>
        <taxon>Alteromonadales genera incertae sedis</taxon>
        <taxon>Motilimonas</taxon>
    </lineage>
</organism>
<reference evidence="3 4" key="2">
    <citation type="submission" date="2019-01" db="EMBL/GenBank/DDBJ databases">
        <title>Motilimonas pumilus sp. nov., isolated from the gut of sea cucumber (Apostichopus japonicus).</title>
        <authorList>
            <person name="Wang F.-Q."/>
            <person name="Ren L.-H."/>
            <person name="Lin Y.-W."/>
            <person name="Sun G.-H."/>
            <person name="Du Z.-J."/>
            <person name="Zhao J.-X."/>
            <person name="Liu X.-J."/>
            <person name="Liu L.-J."/>
        </authorList>
    </citation>
    <scope>NUCLEOTIDE SEQUENCE [LARGE SCALE GENOMIC DNA]</scope>
    <source>
        <strain evidence="3 4">PLHSC7-2</strain>
    </source>
</reference>
<keyword evidence="1" id="KW-0472">Membrane</keyword>
<dbReference type="Gene3D" id="3.40.250.10">
    <property type="entry name" value="Rhodanese-like domain"/>
    <property type="match status" value="1"/>
</dbReference>
<evidence type="ECO:0000313" key="3">
    <source>
        <dbReference type="EMBL" id="RJG51587.1"/>
    </source>
</evidence>
<evidence type="ECO:0000259" key="2">
    <source>
        <dbReference type="PROSITE" id="PS50206"/>
    </source>
</evidence>
<dbReference type="CDD" id="cd00158">
    <property type="entry name" value="RHOD"/>
    <property type="match status" value="1"/>
</dbReference>
<dbReference type="InterPro" id="IPR001763">
    <property type="entry name" value="Rhodanese-like_dom"/>
</dbReference>
<sequence length="142" mass="15497">MQEYIEFAATTPMLVAAWFGLAAVLIFTTVKSKMSPVNAVTHQEATQMINKQDAVVVDMRSKDDFRKGHIVDSKNITESQINDGSLSAIEKYKDSPIIVVCSTGMRASAAANKINKAGYDKVSYLSGGVSEWKNAHLPLTKN</sequence>
<dbReference type="EMBL" id="QZCH01000001">
    <property type="protein sequence ID" value="RJG51587.1"/>
    <property type="molecule type" value="Genomic_DNA"/>
</dbReference>
<dbReference type="SUPFAM" id="SSF52821">
    <property type="entry name" value="Rhodanese/Cell cycle control phosphatase"/>
    <property type="match status" value="1"/>
</dbReference>
<feature type="transmembrane region" description="Helical" evidence="1">
    <location>
        <begin position="12"/>
        <end position="30"/>
    </location>
</feature>
<proteinExistence type="predicted"/>
<accession>A0A418YKU1</accession>
<dbReference type="PROSITE" id="PS50206">
    <property type="entry name" value="RHODANESE_3"/>
    <property type="match status" value="1"/>
</dbReference>